<feature type="compositionally biased region" description="Basic and acidic residues" evidence="1">
    <location>
        <begin position="678"/>
        <end position="709"/>
    </location>
</feature>
<dbReference type="InterPro" id="IPR011009">
    <property type="entry name" value="Kinase-like_dom_sf"/>
</dbReference>
<accession>A0ABR2GQM0</accession>
<feature type="compositionally biased region" description="Basic and acidic residues" evidence="1">
    <location>
        <begin position="609"/>
        <end position="640"/>
    </location>
</feature>
<proteinExistence type="predicted"/>
<dbReference type="SMART" id="SM00220">
    <property type="entry name" value="S_TKc"/>
    <property type="match status" value="1"/>
</dbReference>
<evidence type="ECO:0000313" key="3">
    <source>
        <dbReference type="EMBL" id="KAK8836235.1"/>
    </source>
</evidence>
<evidence type="ECO:0000313" key="4">
    <source>
        <dbReference type="Proteomes" id="UP001470230"/>
    </source>
</evidence>
<evidence type="ECO:0000259" key="2">
    <source>
        <dbReference type="PROSITE" id="PS50011"/>
    </source>
</evidence>
<dbReference type="PROSITE" id="PS50011">
    <property type="entry name" value="PROTEIN_KINASE_DOM"/>
    <property type="match status" value="1"/>
</dbReference>
<dbReference type="Proteomes" id="UP001470230">
    <property type="component" value="Unassembled WGS sequence"/>
</dbReference>
<dbReference type="Gene3D" id="1.10.510.10">
    <property type="entry name" value="Transferase(Phosphotransferase) domain 1"/>
    <property type="match status" value="1"/>
</dbReference>
<dbReference type="SUPFAM" id="SSF56112">
    <property type="entry name" value="Protein kinase-like (PK-like)"/>
    <property type="match status" value="1"/>
</dbReference>
<protein>
    <recommendedName>
        <fullName evidence="2">Protein kinase domain-containing protein</fullName>
    </recommendedName>
</protein>
<feature type="compositionally biased region" description="Basic and acidic residues" evidence="1">
    <location>
        <begin position="503"/>
        <end position="513"/>
    </location>
</feature>
<feature type="compositionally biased region" description="Polar residues" evidence="1">
    <location>
        <begin position="532"/>
        <end position="552"/>
    </location>
</feature>
<feature type="compositionally biased region" description="Basic and acidic residues" evidence="1">
    <location>
        <begin position="648"/>
        <end position="671"/>
    </location>
</feature>
<dbReference type="PRINTS" id="PR00109">
    <property type="entry name" value="TYRKINASE"/>
</dbReference>
<feature type="compositionally biased region" description="Polar residues" evidence="1">
    <location>
        <begin position="489"/>
        <end position="501"/>
    </location>
</feature>
<comment type="caution">
    <text evidence="3">The sequence shown here is derived from an EMBL/GenBank/DDBJ whole genome shotgun (WGS) entry which is preliminary data.</text>
</comment>
<sequence length="739" mass="85733">MVDIKDYEIRSQIESGGFGCVYQVQNKTTGVFSAAKVINKHRDESQYKLMINREIGIMIRCQHPTIINFFGYSLKDFSDQNNVTIFMQLAEKGSLSDVLQKIQKGLLNDNYDNTTRQIILIGIARGMMYLHQHRILHRDLKPGNILLDSNFYPHITDFGLSKSYEQNNSMSQSQQYGTSIYMAPEVIESTNYNWKADVYSFGILMYEVVTDMDPYPILSKGKMSFYTFTQKVVNENMRPKFDIPLKPSIQKLIEKCWSKNPRERPTFEEIFKKLAYNIDSSDDDIYEGSNEEEEEDGYKYYLDDVDVDEILFYADEIDGKEEQKKVDASKESDIEKIIREAVKAEMIKIESQINPIIAANEEMKEEIESIRKENERLKKKYEEEMTAKIDSIKKENEEMKEEICSIQKANKYLKKKYEEEMTAKISSIKKENEEMKEEILSTREENEYLKKKFEEEKEEMKKKIEIVESENAVLKNNYEEMKNRLTSLENNFNDLNKANPSEDNEKSPKEEVKKRKIHYKKHHKKDTPNDKPLSNSSEFLETTLSSNKNQSAQEKENEKEKGDKPPPKKEPVASSKGLSFREKLLLAQQGREVSQPSPKPESSEDEDAKAEPRRNSLADKMRAFQAPKEDEDKPPPKKEPVASSKGLSFREKLLLAQQERETNRSSPKPESREDEDAKAEPRRNSLADKMRAFQAPKEDEDKPPPKKEPVASSKGLSFREKLLLAQGIYPHPSPKLDAE</sequence>
<dbReference type="InterPro" id="IPR000719">
    <property type="entry name" value="Prot_kinase_dom"/>
</dbReference>
<dbReference type="PANTHER" id="PTHR44329">
    <property type="entry name" value="SERINE/THREONINE-PROTEIN KINASE TNNI3K-RELATED"/>
    <property type="match status" value="1"/>
</dbReference>
<feature type="domain" description="Protein kinase" evidence="2">
    <location>
        <begin position="7"/>
        <end position="277"/>
    </location>
</feature>
<feature type="compositionally biased region" description="Basic and acidic residues" evidence="1">
    <location>
        <begin position="553"/>
        <end position="571"/>
    </location>
</feature>
<organism evidence="3 4">
    <name type="scientific">Tritrichomonas musculus</name>
    <dbReference type="NCBI Taxonomy" id="1915356"/>
    <lineage>
        <taxon>Eukaryota</taxon>
        <taxon>Metamonada</taxon>
        <taxon>Parabasalia</taxon>
        <taxon>Tritrichomonadida</taxon>
        <taxon>Tritrichomonadidae</taxon>
        <taxon>Tritrichomonas</taxon>
    </lineage>
</organism>
<dbReference type="CDD" id="cd13999">
    <property type="entry name" value="STKc_MAP3K-like"/>
    <property type="match status" value="1"/>
</dbReference>
<feature type="compositionally biased region" description="Basic residues" evidence="1">
    <location>
        <begin position="514"/>
        <end position="525"/>
    </location>
</feature>
<dbReference type="InterPro" id="IPR001245">
    <property type="entry name" value="Ser-Thr/Tyr_kinase_cat_dom"/>
</dbReference>
<name>A0ABR2GQM0_9EUKA</name>
<dbReference type="EMBL" id="JAPFFF010000067">
    <property type="protein sequence ID" value="KAK8836235.1"/>
    <property type="molecule type" value="Genomic_DNA"/>
</dbReference>
<dbReference type="PANTHER" id="PTHR44329:SF214">
    <property type="entry name" value="PROTEIN KINASE DOMAIN-CONTAINING PROTEIN"/>
    <property type="match status" value="1"/>
</dbReference>
<dbReference type="PROSITE" id="PS00108">
    <property type="entry name" value="PROTEIN_KINASE_ST"/>
    <property type="match status" value="1"/>
</dbReference>
<dbReference type="InterPro" id="IPR008271">
    <property type="entry name" value="Ser/Thr_kinase_AS"/>
</dbReference>
<dbReference type="InterPro" id="IPR051681">
    <property type="entry name" value="Ser/Thr_Kinases-Pseudokinases"/>
</dbReference>
<evidence type="ECO:0000256" key="1">
    <source>
        <dbReference type="SAM" id="MobiDB-lite"/>
    </source>
</evidence>
<reference evidence="3 4" key="1">
    <citation type="submission" date="2024-04" db="EMBL/GenBank/DDBJ databases">
        <title>Tritrichomonas musculus Genome.</title>
        <authorList>
            <person name="Alves-Ferreira E."/>
            <person name="Grigg M."/>
            <person name="Lorenzi H."/>
            <person name="Galac M."/>
        </authorList>
    </citation>
    <scope>NUCLEOTIDE SEQUENCE [LARGE SCALE GENOMIC DNA]</scope>
    <source>
        <strain evidence="3 4">EAF2021</strain>
    </source>
</reference>
<dbReference type="Pfam" id="PF00069">
    <property type="entry name" value="Pkinase"/>
    <property type="match status" value="1"/>
</dbReference>
<gene>
    <name evidence="3" type="ORF">M9Y10_039867</name>
</gene>
<feature type="region of interest" description="Disordered" evidence="1">
    <location>
        <begin position="489"/>
        <end position="718"/>
    </location>
</feature>
<keyword evidence="4" id="KW-1185">Reference proteome</keyword>